<dbReference type="InterPro" id="IPR001608">
    <property type="entry name" value="Ala_racemase_N"/>
</dbReference>
<dbReference type="EMBL" id="CAESGF010000012">
    <property type="protein sequence ID" value="CAB4364298.1"/>
    <property type="molecule type" value="Genomic_DNA"/>
</dbReference>
<name>A0A6J7KMB5_9ZZZZ</name>
<evidence type="ECO:0000313" key="3">
    <source>
        <dbReference type="EMBL" id="CAB4364298.1"/>
    </source>
</evidence>
<reference evidence="6" key="1">
    <citation type="submission" date="2020-05" db="EMBL/GenBank/DDBJ databases">
        <authorList>
            <person name="Chiriac C."/>
            <person name="Salcher M."/>
            <person name="Ghai R."/>
            <person name="Kavagutti S V."/>
        </authorList>
    </citation>
    <scope>NUCLEOTIDE SEQUENCE</scope>
</reference>
<evidence type="ECO:0000313" key="4">
    <source>
        <dbReference type="EMBL" id="CAB4732773.1"/>
    </source>
</evidence>
<protein>
    <submittedName>
        <fullName evidence="6">Unannotated protein</fullName>
    </submittedName>
</protein>
<dbReference type="NCBIfam" id="TIGR00044">
    <property type="entry name" value="YggS family pyridoxal phosphate-dependent enzyme"/>
    <property type="match status" value="1"/>
</dbReference>
<dbReference type="GO" id="GO:0030170">
    <property type="term" value="F:pyridoxal phosphate binding"/>
    <property type="evidence" value="ECO:0007669"/>
    <property type="project" value="InterPro"/>
</dbReference>
<evidence type="ECO:0000313" key="7">
    <source>
        <dbReference type="EMBL" id="CAB4973076.1"/>
    </source>
</evidence>
<keyword evidence="1" id="KW-0663">Pyridoxal phosphate</keyword>
<evidence type="ECO:0000313" key="5">
    <source>
        <dbReference type="EMBL" id="CAB4835384.1"/>
    </source>
</evidence>
<dbReference type="PANTHER" id="PTHR10146">
    <property type="entry name" value="PROLINE SYNTHETASE CO-TRANSCRIBED BACTERIAL HOMOLOG PROTEIN"/>
    <property type="match status" value="1"/>
</dbReference>
<dbReference type="PIRSF" id="PIRSF004848">
    <property type="entry name" value="YBL036c_PLPDEIII"/>
    <property type="match status" value="1"/>
</dbReference>
<gene>
    <name evidence="4" type="ORF">UFOPK2656_02249</name>
    <name evidence="5" type="ORF">UFOPK3099_02749</name>
    <name evidence="6" type="ORF">UFOPK3651_03223</name>
    <name evidence="7" type="ORF">UFOPK3931_00291</name>
    <name evidence="3" type="ORF">UFOPK4189_02061</name>
</gene>
<feature type="domain" description="Alanine racemase N-terminal" evidence="2">
    <location>
        <begin position="22"/>
        <end position="224"/>
    </location>
</feature>
<accession>A0A6J7KMB5</accession>
<dbReference type="EMBL" id="CAFAAV010000306">
    <property type="protein sequence ID" value="CAB4835384.1"/>
    <property type="molecule type" value="Genomic_DNA"/>
</dbReference>
<dbReference type="InterPro" id="IPR029066">
    <property type="entry name" value="PLP-binding_barrel"/>
</dbReference>
<dbReference type="InterPro" id="IPR011078">
    <property type="entry name" value="PyrdxlP_homeostasis"/>
</dbReference>
<proteinExistence type="predicted"/>
<organism evidence="6">
    <name type="scientific">freshwater metagenome</name>
    <dbReference type="NCBI Taxonomy" id="449393"/>
    <lineage>
        <taxon>unclassified sequences</taxon>
        <taxon>metagenomes</taxon>
        <taxon>ecological metagenomes</taxon>
    </lineage>
</organism>
<evidence type="ECO:0000313" key="6">
    <source>
        <dbReference type="EMBL" id="CAB4956595.1"/>
    </source>
</evidence>
<dbReference type="SUPFAM" id="SSF51419">
    <property type="entry name" value="PLP-binding barrel"/>
    <property type="match status" value="1"/>
</dbReference>
<dbReference type="EMBL" id="CAEZYF010000015">
    <property type="protein sequence ID" value="CAB4732773.1"/>
    <property type="molecule type" value="Genomic_DNA"/>
</dbReference>
<dbReference type="EMBL" id="CAFBMT010000032">
    <property type="protein sequence ID" value="CAB4956595.1"/>
    <property type="molecule type" value="Genomic_DNA"/>
</dbReference>
<dbReference type="EMBL" id="CAFBOL010000004">
    <property type="protein sequence ID" value="CAB4973076.1"/>
    <property type="molecule type" value="Genomic_DNA"/>
</dbReference>
<dbReference type="Gene3D" id="3.20.20.10">
    <property type="entry name" value="Alanine racemase"/>
    <property type="match status" value="1"/>
</dbReference>
<sequence>MNSAALDRLVAERLAAVRERIARAGGADVSVLAVTKLFSIEHCWSAHRAGCAAVGENYAQEVVAKFASQLDGDGGAVPLPFEVHFIGQLQTNKVRQLASLIDVYESVDRLSLVSELSKRAPGAAVLIQAACLHEPGKGGCPIEAVPALVDAARAAGLDVRGLMTVGPTTGGAEAARAGFRVVRALVDALELDICSMGMTDDLEVAVQEGSTQVRIGSALFGERPVSAASVR</sequence>
<dbReference type="PANTHER" id="PTHR10146:SF14">
    <property type="entry name" value="PYRIDOXAL PHOSPHATE HOMEOSTASIS PROTEIN"/>
    <property type="match status" value="1"/>
</dbReference>
<dbReference type="AlphaFoldDB" id="A0A6J7KMB5"/>
<evidence type="ECO:0000259" key="2">
    <source>
        <dbReference type="Pfam" id="PF01168"/>
    </source>
</evidence>
<dbReference type="CDD" id="cd00635">
    <property type="entry name" value="PLPDE_III_YBL036c_like"/>
    <property type="match status" value="1"/>
</dbReference>
<evidence type="ECO:0000256" key="1">
    <source>
        <dbReference type="ARBA" id="ARBA00022898"/>
    </source>
</evidence>
<dbReference type="Pfam" id="PF01168">
    <property type="entry name" value="Ala_racemase_N"/>
    <property type="match status" value="1"/>
</dbReference>